<keyword evidence="3" id="KW-1185">Reference proteome</keyword>
<dbReference type="InterPro" id="IPR011042">
    <property type="entry name" value="6-blade_b-propeller_TolB-like"/>
</dbReference>
<dbReference type="RefSeq" id="WP_096356427.1">
    <property type="nucleotide sequence ID" value="NZ_AP017313.1"/>
</dbReference>
<gene>
    <name evidence="2" type="ORF">FHS11_001152</name>
</gene>
<dbReference type="OrthoDB" id="9815657at2"/>
<protein>
    <submittedName>
        <fullName evidence="2">Tol biopolymer transport system component</fullName>
    </submittedName>
</protein>
<evidence type="ECO:0000256" key="1">
    <source>
        <dbReference type="ARBA" id="ARBA00009820"/>
    </source>
</evidence>
<dbReference type="PANTHER" id="PTHR36842:SF1">
    <property type="entry name" value="PROTEIN TOLB"/>
    <property type="match status" value="1"/>
</dbReference>
<sequence length="335" mass="36811">MKQANNNRMAYMINVVVAMFLVLLFSCSKNNLGNNSNGSTPVSQQKPPALKGRLVFHSYSCYNCNDSKLFILDFSTGVLTQLNTGWHIDNCMNADFSPDGKYIVFMGTDKVTGNWDVYLWPVNSAAQPVNLTAALGASSRDEDPKFSNSGTRIVFKHNGHLAEMDLSGNITRTITSGSGEESMPYYIYDDSKILYAEGGGAGSDIYLVDKSGVSTKTEASLPNIQEYYPIGKDSVSFLYTGGLSATSANDQIFRGFYDKSKIAQYLPFNEPSANYSDPYPCNDEYVFLSSTRTGTKGGYDLYLADIKTGNIWSLNVYNLNVNSANEELGSCYNPN</sequence>
<dbReference type="AlphaFoldDB" id="A0A839SBM7"/>
<dbReference type="Gene3D" id="2.120.10.30">
    <property type="entry name" value="TolB, C-terminal domain"/>
    <property type="match status" value="1"/>
</dbReference>
<name>A0A839SBM7_9SPHI</name>
<dbReference type="SUPFAM" id="SSF82171">
    <property type="entry name" value="DPP6 N-terminal domain-like"/>
    <property type="match status" value="1"/>
</dbReference>
<dbReference type="PANTHER" id="PTHR36842">
    <property type="entry name" value="PROTEIN TOLB HOMOLOG"/>
    <property type="match status" value="1"/>
</dbReference>
<organism evidence="2 3">
    <name type="scientific">Mucilaginibacter gotjawali</name>
    <dbReference type="NCBI Taxonomy" id="1550579"/>
    <lineage>
        <taxon>Bacteria</taxon>
        <taxon>Pseudomonadati</taxon>
        <taxon>Bacteroidota</taxon>
        <taxon>Sphingobacteriia</taxon>
        <taxon>Sphingobacteriales</taxon>
        <taxon>Sphingobacteriaceae</taxon>
        <taxon>Mucilaginibacter</taxon>
    </lineage>
</organism>
<dbReference type="EMBL" id="JACHWX010000002">
    <property type="protein sequence ID" value="MBB3054742.1"/>
    <property type="molecule type" value="Genomic_DNA"/>
</dbReference>
<comment type="caution">
    <text evidence="2">The sequence shown here is derived from an EMBL/GenBank/DDBJ whole genome shotgun (WGS) entry which is preliminary data.</text>
</comment>
<evidence type="ECO:0000313" key="2">
    <source>
        <dbReference type="EMBL" id="MBB3054742.1"/>
    </source>
</evidence>
<dbReference type="Pfam" id="PF07676">
    <property type="entry name" value="PD40"/>
    <property type="match status" value="1"/>
</dbReference>
<accession>A0A839SBM7</accession>
<evidence type="ECO:0000313" key="3">
    <source>
        <dbReference type="Proteomes" id="UP000539265"/>
    </source>
</evidence>
<dbReference type="InterPro" id="IPR011659">
    <property type="entry name" value="WD40"/>
</dbReference>
<reference evidence="2" key="1">
    <citation type="submission" date="2020-08" db="EMBL/GenBank/DDBJ databases">
        <title>Genomic Encyclopedia of Type Strains, Phase III (KMG-III): the genomes of soil and plant-associated and newly described type strains.</title>
        <authorList>
            <person name="Whitman W."/>
        </authorList>
    </citation>
    <scope>NUCLEOTIDE SEQUENCE [LARGE SCALE GENOMIC DNA]</scope>
    <source>
        <strain evidence="2">CECT 8628</strain>
    </source>
</reference>
<proteinExistence type="inferred from homology"/>
<dbReference type="PROSITE" id="PS51257">
    <property type="entry name" value="PROKAR_LIPOPROTEIN"/>
    <property type="match status" value="1"/>
</dbReference>
<dbReference type="Proteomes" id="UP000539265">
    <property type="component" value="Unassembled WGS sequence"/>
</dbReference>
<comment type="similarity">
    <text evidence="1">Belongs to the TolB family.</text>
</comment>